<reference evidence="1" key="2">
    <citation type="journal article" date="2015" name="Data Brief">
        <title>Shoot transcriptome of the giant reed, Arundo donax.</title>
        <authorList>
            <person name="Barrero R.A."/>
            <person name="Guerrero F.D."/>
            <person name="Moolhuijzen P."/>
            <person name="Goolsby J.A."/>
            <person name="Tidwell J."/>
            <person name="Bellgard S.E."/>
            <person name="Bellgard M.I."/>
        </authorList>
    </citation>
    <scope>NUCLEOTIDE SEQUENCE</scope>
    <source>
        <tissue evidence="1">Shoot tissue taken approximately 20 cm above the soil surface</tissue>
    </source>
</reference>
<dbReference type="EMBL" id="GBRH01264856">
    <property type="protein sequence ID" value="JAD33039.1"/>
    <property type="molecule type" value="Transcribed_RNA"/>
</dbReference>
<dbReference type="AlphaFoldDB" id="A0A0A8Z0Y3"/>
<protein>
    <submittedName>
        <fullName evidence="1">Uncharacterized protein</fullName>
    </submittedName>
</protein>
<reference evidence="1" key="1">
    <citation type="submission" date="2014-09" db="EMBL/GenBank/DDBJ databases">
        <authorList>
            <person name="Magalhaes I.L.F."/>
            <person name="Oliveira U."/>
            <person name="Santos F.R."/>
            <person name="Vidigal T.H.D.A."/>
            <person name="Brescovit A.D."/>
            <person name="Santos A.J."/>
        </authorList>
    </citation>
    <scope>NUCLEOTIDE SEQUENCE</scope>
    <source>
        <tissue evidence="1">Shoot tissue taken approximately 20 cm above the soil surface</tissue>
    </source>
</reference>
<proteinExistence type="predicted"/>
<accession>A0A0A8Z0Y3</accession>
<organism evidence="1">
    <name type="scientific">Arundo donax</name>
    <name type="common">Giant reed</name>
    <name type="synonym">Donax arundinaceus</name>
    <dbReference type="NCBI Taxonomy" id="35708"/>
    <lineage>
        <taxon>Eukaryota</taxon>
        <taxon>Viridiplantae</taxon>
        <taxon>Streptophyta</taxon>
        <taxon>Embryophyta</taxon>
        <taxon>Tracheophyta</taxon>
        <taxon>Spermatophyta</taxon>
        <taxon>Magnoliopsida</taxon>
        <taxon>Liliopsida</taxon>
        <taxon>Poales</taxon>
        <taxon>Poaceae</taxon>
        <taxon>PACMAD clade</taxon>
        <taxon>Arundinoideae</taxon>
        <taxon>Arundineae</taxon>
        <taxon>Arundo</taxon>
    </lineage>
</organism>
<name>A0A0A8Z0Y3_ARUDO</name>
<evidence type="ECO:0000313" key="1">
    <source>
        <dbReference type="EMBL" id="JAD33039.1"/>
    </source>
</evidence>
<sequence>MLVLMSPRLPLVHRKPLCHLVTSWSAHS</sequence>